<sequence length="121" mass="14050">MEEDWENYNGLQEDMQQEEMEEAEEMEQEDLEGQELADEDTEAEATEAPVTMPISDWETKLQDIITALQQFTHFEIKVDWDVGLQPIDLNAMDDEEEEREEGEIPRMTPQNPETTISRGGL</sequence>
<proteinExistence type="predicted"/>
<feature type="region of interest" description="Disordered" evidence="1">
    <location>
        <begin position="1"/>
        <end position="54"/>
    </location>
</feature>
<evidence type="ECO:0000313" key="3">
    <source>
        <dbReference type="Proteomes" id="UP001280581"/>
    </source>
</evidence>
<name>A0AAN6RE89_9PLEO</name>
<gene>
    <name evidence="2" type="ORF">GRF29_164g1547208</name>
</gene>
<dbReference type="AlphaFoldDB" id="A0AAN6RE89"/>
<keyword evidence="3" id="KW-1185">Reference proteome</keyword>
<dbReference type="EMBL" id="WVTA01000015">
    <property type="protein sequence ID" value="KAK3202055.1"/>
    <property type="molecule type" value="Genomic_DNA"/>
</dbReference>
<feature type="region of interest" description="Disordered" evidence="1">
    <location>
        <begin position="89"/>
        <end position="121"/>
    </location>
</feature>
<feature type="compositionally biased region" description="Polar residues" evidence="1">
    <location>
        <begin position="108"/>
        <end position="121"/>
    </location>
</feature>
<feature type="compositionally biased region" description="Acidic residues" evidence="1">
    <location>
        <begin position="15"/>
        <end position="45"/>
    </location>
</feature>
<dbReference type="Proteomes" id="UP001280581">
    <property type="component" value="Unassembled WGS sequence"/>
</dbReference>
<reference evidence="2 3" key="1">
    <citation type="submission" date="2021-02" db="EMBL/GenBank/DDBJ databases">
        <title>Genome assembly of Pseudopithomyces chartarum.</title>
        <authorList>
            <person name="Jauregui R."/>
            <person name="Singh J."/>
            <person name="Voisey C."/>
        </authorList>
    </citation>
    <scope>NUCLEOTIDE SEQUENCE [LARGE SCALE GENOMIC DNA]</scope>
    <source>
        <strain evidence="2 3">AGR01</strain>
    </source>
</reference>
<feature type="compositionally biased region" description="Acidic residues" evidence="1">
    <location>
        <begin position="91"/>
        <end position="101"/>
    </location>
</feature>
<evidence type="ECO:0000313" key="2">
    <source>
        <dbReference type="EMBL" id="KAK3202055.1"/>
    </source>
</evidence>
<accession>A0AAN6RE89</accession>
<organism evidence="2 3">
    <name type="scientific">Pseudopithomyces chartarum</name>
    <dbReference type="NCBI Taxonomy" id="1892770"/>
    <lineage>
        <taxon>Eukaryota</taxon>
        <taxon>Fungi</taxon>
        <taxon>Dikarya</taxon>
        <taxon>Ascomycota</taxon>
        <taxon>Pezizomycotina</taxon>
        <taxon>Dothideomycetes</taxon>
        <taxon>Pleosporomycetidae</taxon>
        <taxon>Pleosporales</taxon>
        <taxon>Massarineae</taxon>
        <taxon>Didymosphaeriaceae</taxon>
        <taxon>Pseudopithomyces</taxon>
    </lineage>
</organism>
<evidence type="ECO:0000256" key="1">
    <source>
        <dbReference type="SAM" id="MobiDB-lite"/>
    </source>
</evidence>
<protein>
    <submittedName>
        <fullName evidence="2">Uncharacterized protein</fullName>
    </submittedName>
</protein>
<comment type="caution">
    <text evidence="2">The sequence shown here is derived from an EMBL/GenBank/DDBJ whole genome shotgun (WGS) entry which is preliminary data.</text>
</comment>